<comment type="catalytic activity">
    <reaction evidence="5">
        <text>dUTP + H2O = dUMP + diphosphate + H(+)</text>
        <dbReference type="Rhea" id="RHEA:10248"/>
        <dbReference type="ChEBI" id="CHEBI:15377"/>
        <dbReference type="ChEBI" id="CHEBI:15378"/>
        <dbReference type="ChEBI" id="CHEBI:33019"/>
        <dbReference type="ChEBI" id="CHEBI:61555"/>
        <dbReference type="ChEBI" id="CHEBI:246422"/>
        <dbReference type="EC" id="3.6.1.23"/>
    </reaction>
</comment>
<name>A0A7C4CDF1_UNCW3</name>
<comment type="similarity">
    <text evidence="1">Belongs to the dUTPase family.</text>
</comment>
<dbReference type="PANTHER" id="PTHR11241:SF0">
    <property type="entry name" value="DEOXYURIDINE 5'-TRIPHOSPHATE NUCLEOTIDOHYDROLASE"/>
    <property type="match status" value="1"/>
</dbReference>
<dbReference type="AlphaFoldDB" id="A0A7C4CDF1"/>
<dbReference type="GO" id="GO:0006226">
    <property type="term" value="P:dUMP biosynthetic process"/>
    <property type="evidence" value="ECO:0007669"/>
    <property type="project" value="InterPro"/>
</dbReference>
<dbReference type="InterPro" id="IPR008181">
    <property type="entry name" value="dUTPase"/>
</dbReference>
<evidence type="ECO:0000259" key="6">
    <source>
        <dbReference type="Pfam" id="PF00692"/>
    </source>
</evidence>
<dbReference type="EMBL" id="DSUT01000055">
    <property type="protein sequence ID" value="HGK27904.1"/>
    <property type="molecule type" value="Genomic_DNA"/>
</dbReference>
<evidence type="ECO:0000256" key="4">
    <source>
        <dbReference type="ARBA" id="ARBA00023080"/>
    </source>
</evidence>
<gene>
    <name evidence="7" type="ORF">ENS41_03010</name>
</gene>
<protein>
    <recommendedName>
        <fullName evidence="2">dUTP diphosphatase</fullName>
        <ecNumber evidence="2">3.6.1.23</ecNumber>
    </recommendedName>
</protein>
<dbReference type="CDD" id="cd07557">
    <property type="entry name" value="trimeric_dUTPase"/>
    <property type="match status" value="1"/>
</dbReference>
<evidence type="ECO:0000256" key="2">
    <source>
        <dbReference type="ARBA" id="ARBA00012379"/>
    </source>
</evidence>
<dbReference type="SUPFAM" id="SSF51283">
    <property type="entry name" value="dUTPase-like"/>
    <property type="match status" value="1"/>
</dbReference>
<evidence type="ECO:0000313" key="7">
    <source>
        <dbReference type="EMBL" id="HGK27904.1"/>
    </source>
</evidence>
<feature type="domain" description="dUTPase-like" evidence="6">
    <location>
        <begin position="14"/>
        <end position="143"/>
    </location>
</feature>
<evidence type="ECO:0000256" key="3">
    <source>
        <dbReference type="ARBA" id="ARBA00022801"/>
    </source>
</evidence>
<evidence type="ECO:0000256" key="1">
    <source>
        <dbReference type="ARBA" id="ARBA00006581"/>
    </source>
</evidence>
<dbReference type="GO" id="GO:0004170">
    <property type="term" value="F:dUTP diphosphatase activity"/>
    <property type="evidence" value="ECO:0007669"/>
    <property type="project" value="UniProtKB-EC"/>
</dbReference>
<organism evidence="7">
    <name type="scientific">candidate division WOR-3 bacterium</name>
    <dbReference type="NCBI Taxonomy" id="2052148"/>
    <lineage>
        <taxon>Bacteria</taxon>
        <taxon>Bacteria division WOR-3</taxon>
    </lineage>
</organism>
<accession>A0A7C4CDF1</accession>
<keyword evidence="4" id="KW-0546">Nucleotide metabolism</keyword>
<dbReference type="Pfam" id="PF00692">
    <property type="entry name" value="dUTPase"/>
    <property type="match status" value="1"/>
</dbReference>
<dbReference type="GO" id="GO:0000287">
    <property type="term" value="F:magnesium ion binding"/>
    <property type="evidence" value="ECO:0007669"/>
    <property type="project" value="InterPro"/>
</dbReference>
<dbReference type="GO" id="GO:0046081">
    <property type="term" value="P:dUTP catabolic process"/>
    <property type="evidence" value="ECO:0007669"/>
    <property type="project" value="InterPro"/>
</dbReference>
<comment type="caution">
    <text evidence="7">The sequence shown here is derived from an EMBL/GenBank/DDBJ whole genome shotgun (WGS) entry which is preliminary data.</text>
</comment>
<proteinExistence type="inferred from homology"/>
<dbReference type="EC" id="3.6.1.23" evidence="2"/>
<dbReference type="NCBIfam" id="NF001862">
    <property type="entry name" value="PRK00601.1"/>
    <property type="match status" value="1"/>
</dbReference>
<dbReference type="Gene3D" id="2.70.40.10">
    <property type="match status" value="1"/>
</dbReference>
<reference evidence="7" key="1">
    <citation type="journal article" date="2020" name="mSystems">
        <title>Genome- and Community-Level Interaction Insights into Carbon Utilization and Element Cycling Functions of Hydrothermarchaeota in Hydrothermal Sediment.</title>
        <authorList>
            <person name="Zhou Z."/>
            <person name="Liu Y."/>
            <person name="Xu W."/>
            <person name="Pan J."/>
            <person name="Luo Z.H."/>
            <person name="Li M."/>
        </authorList>
    </citation>
    <scope>NUCLEOTIDE SEQUENCE [LARGE SCALE GENOMIC DNA]</scope>
    <source>
        <strain evidence="7">SpSt-488</strain>
    </source>
</reference>
<dbReference type="InterPro" id="IPR029054">
    <property type="entry name" value="dUTPase-like"/>
</dbReference>
<dbReference type="InterPro" id="IPR033704">
    <property type="entry name" value="dUTPase_trimeric"/>
</dbReference>
<dbReference type="InterPro" id="IPR036157">
    <property type="entry name" value="dUTPase-like_sf"/>
</dbReference>
<dbReference type="NCBIfam" id="TIGR00576">
    <property type="entry name" value="dut"/>
    <property type="match status" value="1"/>
</dbReference>
<evidence type="ECO:0000256" key="5">
    <source>
        <dbReference type="ARBA" id="ARBA00047686"/>
    </source>
</evidence>
<keyword evidence="3 7" id="KW-0378">Hydrolase</keyword>
<sequence>MSKLRVRFIRLRKTQVPLCATTGSAGYDLYAADEAVIEARGYGLVGTGIALEMPPGVEAQVRPRSGLAATHGVGILNSPGTVDSDYRGEVKVVLFNFSDVDFRVRPGDRIAQLVFSRALDVDLDEVADLSATDRGDGGFGHTG</sequence>
<dbReference type="PANTHER" id="PTHR11241">
    <property type="entry name" value="DEOXYURIDINE 5'-TRIPHOSPHATE NUCLEOTIDOHYDROLASE"/>
    <property type="match status" value="1"/>
</dbReference>